<comment type="caution">
    <text evidence="2">The sequence shown here is derived from an EMBL/GenBank/DDBJ whole genome shotgun (WGS) entry which is preliminary data.</text>
</comment>
<evidence type="ECO:0000313" key="3">
    <source>
        <dbReference type="Proteomes" id="UP000284338"/>
    </source>
</evidence>
<evidence type="ECO:0000313" key="2">
    <source>
        <dbReference type="EMBL" id="RJF58570.1"/>
    </source>
</evidence>
<dbReference type="EMBL" id="QYYG01000001">
    <property type="protein sequence ID" value="RJF58570.1"/>
    <property type="molecule type" value="Genomic_DNA"/>
</dbReference>
<sequence>MNEIAASHLSCIVLSLFPALWGLGFMVIAGDWFMAWQARDNPPVSWLLSVLPLKKICP</sequence>
<keyword evidence="1" id="KW-0472">Membrane</keyword>
<proteinExistence type="predicted"/>
<dbReference type="Pfam" id="PF09933">
    <property type="entry name" value="DUF2165"/>
    <property type="match status" value="1"/>
</dbReference>
<gene>
    <name evidence="2" type="ORF">D4100_07430</name>
</gene>
<protein>
    <submittedName>
        <fullName evidence="2">DUF2165 family protein</fullName>
    </submittedName>
</protein>
<dbReference type="Proteomes" id="UP000284338">
    <property type="component" value="Unassembled WGS sequence"/>
</dbReference>
<evidence type="ECO:0000256" key="1">
    <source>
        <dbReference type="SAM" id="Phobius"/>
    </source>
</evidence>
<reference evidence="2 3" key="1">
    <citation type="submission" date="2018-09" db="EMBL/GenBank/DDBJ databases">
        <title>Draft genome of a novel serratia sp. strain with antifungal activity.</title>
        <authorList>
            <person name="Dichmann S.I."/>
            <person name="Park B.P."/>
            <person name="Pathiraja D."/>
            <person name="Choi I.-G."/>
            <person name="Stougaard P."/>
            <person name="Hennessy R.C."/>
        </authorList>
    </citation>
    <scope>NUCLEOTIDE SEQUENCE [LARGE SCALE GENOMIC DNA]</scope>
    <source>
        <strain evidence="2 3">S40</strain>
    </source>
</reference>
<organism evidence="2 3">
    <name type="scientific">Serratia inhibens</name>
    <dbReference type="NCBI Taxonomy" id="2338073"/>
    <lineage>
        <taxon>Bacteria</taxon>
        <taxon>Pseudomonadati</taxon>
        <taxon>Pseudomonadota</taxon>
        <taxon>Gammaproteobacteria</taxon>
        <taxon>Enterobacterales</taxon>
        <taxon>Yersiniaceae</taxon>
        <taxon>Serratia</taxon>
    </lineage>
</organism>
<dbReference type="RefSeq" id="WP_119803850.1">
    <property type="nucleotide sequence ID" value="NZ_QYYG01000001.1"/>
</dbReference>
<name>A0AA92X9G5_9GAMM</name>
<keyword evidence="1" id="KW-0812">Transmembrane</keyword>
<dbReference type="InterPro" id="IPR018681">
    <property type="entry name" value="DUF2165_transmembrane"/>
</dbReference>
<keyword evidence="3" id="KW-1185">Reference proteome</keyword>
<accession>A0AA92X9G5</accession>
<keyword evidence="1" id="KW-1133">Transmembrane helix</keyword>
<dbReference type="AlphaFoldDB" id="A0AA92X9G5"/>
<feature type="transmembrane region" description="Helical" evidence="1">
    <location>
        <begin position="6"/>
        <end position="29"/>
    </location>
</feature>